<evidence type="ECO:0000259" key="10">
    <source>
        <dbReference type="Pfam" id="PF03639"/>
    </source>
</evidence>
<dbReference type="Gene3D" id="1.20.5.420">
    <property type="entry name" value="Immunoglobulin FC, subunit C"/>
    <property type="match status" value="1"/>
</dbReference>
<evidence type="ECO:0000256" key="4">
    <source>
        <dbReference type="ARBA" id="ARBA00022801"/>
    </source>
</evidence>
<dbReference type="Pfam" id="PF17652">
    <property type="entry name" value="Glyco_hydro81C"/>
    <property type="match status" value="1"/>
</dbReference>
<evidence type="ECO:0000256" key="7">
    <source>
        <dbReference type="ARBA" id="ARBA00023316"/>
    </source>
</evidence>
<dbReference type="PANTHER" id="PTHR31983">
    <property type="entry name" value="ENDO-1,3(4)-BETA-GLUCANASE 1"/>
    <property type="match status" value="1"/>
</dbReference>
<dbReference type="AlphaFoldDB" id="Q6CKC8"/>
<dbReference type="HOGENOM" id="CLU_005482_0_1_1"/>
<dbReference type="InterPro" id="IPR040720">
    <property type="entry name" value="GH81_C"/>
</dbReference>
<keyword evidence="4" id="KW-0378">Hydrolase</keyword>
<dbReference type="PROSITE" id="PS52008">
    <property type="entry name" value="GH81"/>
    <property type="match status" value="1"/>
</dbReference>
<dbReference type="PaxDb" id="284590-Q6CKC8"/>
<feature type="domain" description="Glycosyl hydrolase family 81 C-terminal" evidence="11">
    <location>
        <begin position="652"/>
        <end position="1006"/>
    </location>
</feature>
<dbReference type="GO" id="GO:0000272">
    <property type="term" value="P:polysaccharide catabolic process"/>
    <property type="evidence" value="ECO:0007669"/>
    <property type="project" value="UniProtKB-KW"/>
</dbReference>
<dbReference type="eggNOG" id="KOG2254">
    <property type="taxonomic scope" value="Eukaryota"/>
</dbReference>
<keyword evidence="9" id="KW-0732">Signal</keyword>
<evidence type="ECO:0000256" key="2">
    <source>
        <dbReference type="ARBA" id="ARBA00010730"/>
    </source>
</evidence>
<dbReference type="FunCoup" id="Q6CKC8">
    <property type="interactions" value="229"/>
</dbReference>
<feature type="chain" id="PRO_5004272800" description="glucan endo-1,3-beta-D-glucosidase" evidence="9">
    <location>
        <begin position="21"/>
        <end position="1013"/>
    </location>
</feature>
<dbReference type="InterPro" id="IPR005200">
    <property type="entry name" value="Endo-beta-glucanase"/>
</dbReference>
<evidence type="ECO:0000256" key="1">
    <source>
        <dbReference type="ARBA" id="ARBA00000382"/>
    </source>
</evidence>
<evidence type="ECO:0000256" key="5">
    <source>
        <dbReference type="ARBA" id="ARBA00023277"/>
    </source>
</evidence>
<dbReference type="CAZy" id="GH81">
    <property type="family name" value="Glycoside Hydrolase Family 81"/>
</dbReference>
<evidence type="ECO:0000256" key="3">
    <source>
        <dbReference type="ARBA" id="ARBA00012780"/>
    </source>
</evidence>
<keyword evidence="7" id="KW-0961">Cell wall biogenesis/degradation</keyword>
<dbReference type="Gene3D" id="2.70.98.30">
    <property type="entry name" value="Golgi alpha-mannosidase II, domain 4"/>
    <property type="match status" value="1"/>
</dbReference>
<dbReference type="InParanoid" id="Q6CKC8"/>
<dbReference type="Proteomes" id="UP000000598">
    <property type="component" value="Chromosome F"/>
</dbReference>
<dbReference type="EC" id="3.2.1.39" evidence="3"/>
<dbReference type="InterPro" id="IPR040451">
    <property type="entry name" value="GH81_N"/>
</dbReference>
<feature type="domain" description="Glycosyl hydrolase family 81 N-terminal" evidence="10">
    <location>
        <begin position="322"/>
        <end position="642"/>
    </location>
</feature>
<keyword evidence="5" id="KW-0119">Carbohydrate metabolism</keyword>
<keyword evidence="13" id="KW-1185">Reference proteome</keyword>
<evidence type="ECO:0000256" key="6">
    <source>
        <dbReference type="ARBA" id="ARBA00023295"/>
    </source>
</evidence>
<reference evidence="12 13" key="1">
    <citation type="journal article" date="2004" name="Nature">
        <title>Genome evolution in yeasts.</title>
        <authorList>
            <consortium name="Genolevures"/>
            <person name="Dujon B."/>
            <person name="Sherman D."/>
            <person name="Fischer G."/>
            <person name="Durrens P."/>
            <person name="Casaregola S."/>
            <person name="Lafontaine I."/>
            <person name="de Montigny J."/>
            <person name="Marck C."/>
            <person name="Neuveglise C."/>
            <person name="Talla E."/>
            <person name="Goffard N."/>
            <person name="Frangeul L."/>
            <person name="Aigle M."/>
            <person name="Anthouard V."/>
            <person name="Babour A."/>
            <person name="Barbe V."/>
            <person name="Barnay S."/>
            <person name="Blanchin S."/>
            <person name="Beckerich J.M."/>
            <person name="Beyne E."/>
            <person name="Bleykasten C."/>
            <person name="Boisrame A."/>
            <person name="Boyer J."/>
            <person name="Cattolico L."/>
            <person name="Confanioleri F."/>
            <person name="de Daruvar A."/>
            <person name="Despons L."/>
            <person name="Fabre E."/>
            <person name="Fairhead C."/>
            <person name="Ferry-Dumazet H."/>
            <person name="Groppi A."/>
            <person name="Hantraye F."/>
            <person name="Hennequin C."/>
            <person name="Jauniaux N."/>
            <person name="Joyet P."/>
            <person name="Kachouri R."/>
            <person name="Kerrest A."/>
            <person name="Koszul R."/>
            <person name="Lemaire M."/>
            <person name="Lesur I."/>
            <person name="Ma L."/>
            <person name="Muller H."/>
            <person name="Nicaud J.M."/>
            <person name="Nikolski M."/>
            <person name="Oztas S."/>
            <person name="Ozier-Kalogeropoulos O."/>
            <person name="Pellenz S."/>
            <person name="Potier S."/>
            <person name="Richard G.F."/>
            <person name="Straub M.L."/>
            <person name="Suleau A."/>
            <person name="Swennene D."/>
            <person name="Tekaia F."/>
            <person name="Wesolowski-Louvel M."/>
            <person name="Westhof E."/>
            <person name="Wirth B."/>
            <person name="Zeniou-Meyer M."/>
            <person name="Zivanovic I."/>
            <person name="Bolotin-Fukuhara M."/>
            <person name="Thierry A."/>
            <person name="Bouchier C."/>
            <person name="Caudron B."/>
            <person name="Scarpelli C."/>
            <person name="Gaillardin C."/>
            <person name="Weissenbach J."/>
            <person name="Wincker P."/>
            <person name="Souciet J.L."/>
        </authorList>
    </citation>
    <scope>NUCLEOTIDE SEQUENCE [LARGE SCALE GENOMIC DNA]</scope>
    <source>
        <strain evidence="13">ATCC 8585 / CBS 2359 / DSM 70799 / NBRC 1267 / NRRL Y-1140 / WM37</strain>
    </source>
</reference>
<keyword evidence="6" id="KW-0326">Glycosidase</keyword>
<dbReference type="STRING" id="284590.Q6CKC8"/>
<gene>
    <name evidence="12" type="ORF">KLLA0_F11704g</name>
</gene>
<accession>Q6CKC8</accession>
<dbReference type="GO" id="GO:0042973">
    <property type="term" value="F:glucan endo-1,3-beta-D-glucosidase activity"/>
    <property type="evidence" value="ECO:0007669"/>
    <property type="project" value="UniProtKB-EC"/>
</dbReference>
<dbReference type="OMA" id="HYPGWTS"/>
<feature type="signal peptide" evidence="9">
    <location>
        <begin position="1"/>
        <end position="20"/>
    </location>
</feature>
<dbReference type="PANTHER" id="PTHR31983:SF20">
    <property type="entry name" value="GLUCAN ENDO-1,3-BETA-D-GLUCOSIDASE 1"/>
    <property type="match status" value="1"/>
</dbReference>
<evidence type="ECO:0000313" key="12">
    <source>
        <dbReference type="EMBL" id="CAG98319.1"/>
    </source>
</evidence>
<organism evidence="12 13">
    <name type="scientific">Kluyveromyces lactis (strain ATCC 8585 / CBS 2359 / DSM 70799 / NBRC 1267 / NRRL Y-1140 / WM37)</name>
    <name type="common">Yeast</name>
    <name type="synonym">Candida sphaerica</name>
    <dbReference type="NCBI Taxonomy" id="284590"/>
    <lineage>
        <taxon>Eukaryota</taxon>
        <taxon>Fungi</taxon>
        <taxon>Dikarya</taxon>
        <taxon>Ascomycota</taxon>
        <taxon>Saccharomycotina</taxon>
        <taxon>Saccharomycetes</taxon>
        <taxon>Saccharomycetales</taxon>
        <taxon>Saccharomycetaceae</taxon>
        <taxon>Kluyveromyces</taxon>
    </lineage>
</organism>
<dbReference type="GO" id="GO:0052861">
    <property type="term" value="F:endo-1,3(4)-beta-glucanase activity"/>
    <property type="evidence" value="ECO:0007669"/>
    <property type="project" value="InterPro"/>
</dbReference>
<comment type="catalytic activity">
    <reaction evidence="1">
        <text>Hydrolysis of (1-&gt;3)-beta-D-glucosidic linkages in (1-&gt;3)-beta-D-glucans.</text>
        <dbReference type="EC" id="3.2.1.39"/>
    </reaction>
</comment>
<sequence>MLHQFWVLAAAFTLSSSAFADDYESSTTRTLFPTNISGIDPIAKQRDVLYTEPEENTITVGEVYQNVAAVSVASSTKPTRVSATSVQVTSLGTSTVIIDLSKEATSVYEVSPSQESAIVSSVTQPEESTIVSDVSDVSEDATYFSSTSNNVTSQIPVTEKYTETKPTSTSVIFSTSTTADPSVTKGTTLTTIESKSQPLVTQSMVSSEQTVTLETSTLSSDQTFSPTGITTTETTSLSTYTSTVTSTFVSSSYSMVSSFYGNTTMLSYTAIPVNYTTTQKFTSTSVTQVPTAVLTDSSTIVDLFAAVATSEPLSVFARVENPLDLAAGVDNGGLPYETNKFYGNFIVGTQESSVFVYPYVLFKTSLGIAIQHTSASQYSFTDRNSLINPLNIASFVVSSAEFQSDSGDMNFKVSDMYHGSCNVKLVSSEDASNYIETPLVQGMGFVTSVFHGDLTPYLTSAVGISTLTQETSDNLASGILKYRVTLLNGVDWLIYVTVPDSISSDELTLSIENGNIAFSTNDGSSIDGLIVQIAEAPSASDSETYYDSAAGMYFTSMELAGTSDGNTAGYKFVYGTEGKSISGATMLFTLPHHLNSLTETTMAANTGIQLDSTTKGKMTGFLTTSLEFQTQLNANVNWLPWSEQKGDDQLVYTSEQLQLLAKVANEELQVSIKDSIQGLNTYYIGKVLDKYAFILLTLSDIIQDETVTLETLTSMKEAFALLVANQQLYPLDYDTKYGGIISSGDLGSTETQYDFGNTYYNDHHFHYGYIIHAAAVVAHVDKKYAAGDWVEANKDWVSALIRDVCNPSLDDSYFPQFRMFDWFHGHSWAAGLFENGNGKNEESSSEDYHFAYGMKLWGEVTENDSMNRLGSLMLNVLRDSMQDYFLYEDSNTVEPGQTVSNKVSGILFDNIIDYTTYFGLNTEYIHGIQMLPLTAASGLIRSTKFVQQEWEQKLGPIIDSVQSGWTGILRLNQALYDAATSYEFFAQDDFQTSLYLDNGMSRTWALAFAGGLQ</sequence>
<proteinExistence type="inferred from homology"/>
<evidence type="ECO:0000256" key="8">
    <source>
        <dbReference type="ARBA" id="ARBA00023326"/>
    </source>
</evidence>
<dbReference type="KEGG" id="kla:KLLA0_F11704g"/>
<dbReference type="Pfam" id="PF03639">
    <property type="entry name" value="Glyco_hydro_81"/>
    <property type="match status" value="1"/>
</dbReference>
<evidence type="ECO:0000313" key="13">
    <source>
        <dbReference type="Proteomes" id="UP000000598"/>
    </source>
</evidence>
<protein>
    <recommendedName>
        <fullName evidence="3">glucan endo-1,3-beta-D-glucosidase</fullName>
        <ecNumber evidence="3">3.2.1.39</ecNumber>
    </recommendedName>
</protein>
<keyword evidence="8" id="KW-0624">Polysaccharide degradation</keyword>
<name>Q6CKC8_KLULA</name>
<dbReference type="GO" id="GO:0071555">
    <property type="term" value="P:cell wall organization"/>
    <property type="evidence" value="ECO:0007669"/>
    <property type="project" value="UniProtKB-KW"/>
</dbReference>
<dbReference type="EMBL" id="CR382126">
    <property type="protein sequence ID" value="CAG98319.1"/>
    <property type="molecule type" value="Genomic_DNA"/>
</dbReference>
<dbReference type="GO" id="GO:0009986">
    <property type="term" value="C:cell surface"/>
    <property type="evidence" value="ECO:0007669"/>
    <property type="project" value="TreeGrafter"/>
</dbReference>
<evidence type="ECO:0000256" key="9">
    <source>
        <dbReference type="SAM" id="SignalP"/>
    </source>
</evidence>
<evidence type="ECO:0000259" key="11">
    <source>
        <dbReference type="Pfam" id="PF17652"/>
    </source>
</evidence>
<comment type="similarity">
    <text evidence="2">Belongs to the glycosyl hydrolase 81 family.</text>
</comment>